<keyword evidence="2" id="KW-1185">Reference proteome</keyword>
<protein>
    <recommendedName>
        <fullName evidence="3">DUF4917 domain-containing protein</fullName>
    </recommendedName>
</protein>
<accession>A0A0W0XSV4</accession>
<dbReference type="OrthoDB" id="828244at2"/>
<reference evidence="1 2" key="1">
    <citation type="submission" date="2015-11" db="EMBL/GenBank/DDBJ databases">
        <title>Genomic analysis of 38 Legionella species identifies large and diverse effector repertoires.</title>
        <authorList>
            <person name="Burstein D."/>
            <person name="Amaro F."/>
            <person name="Zusman T."/>
            <person name="Lifshitz Z."/>
            <person name="Cohen O."/>
            <person name="Gilbert J.A."/>
            <person name="Pupko T."/>
            <person name="Shuman H.A."/>
            <person name="Segal G."/>
        </authorList>
    </citation>
    <scope>NUCLEOTIDE SEQUENCE [LARGE SCALE GENOMIC DNA]</scope>
    <source>
        <strain evidence="1 2">CDC#1442-AUS-E</strain>
    </source>
</reference>
<dbReference type="Proteomes" id="UP000054618">
    <property type="component" value="Unassembled WGS sequence"/>
</dbReference>
<comment type="caution">
    <text evidence="1">The sequence shown here is derived from an EMBL/GenBank/DDBJ whole genome shotgun (WGS) entry which is preliminary data.</text>
</comment>
<name>A0A0W0XSV4_9GAMM</name>
<dbReference type="InterPro" id="IPR032581">
    <property type="entry name" value="DUF4917"/>
</dbReference>
<dbReference type="RefSeq" id="WP_058508235.1">
    <property type="nucleotide sequence ID" value="NZ_CAAAIK010000024.1"/>
</dbReference>
<evidence type="ECO:0000313" key="1">
    <source>
        <dbReference type="EMBL" id="KTD47879.1"/>
    </source>
</evidence>
<dbReference type="EMBL" id="LNYS01000018">
    <property type="protein sequence ID" value="KTD47879.1"/>
    <property type="molecule type" value="Genomic_DNA"/>
</dbReference>
<dbReference type="AlphaFoldDB" id="A0A0W0XSV4"/>
<dbReference type="PATRIC" id="fig|45073.5.peg.2262"/>
<organism evidence="1 2">
    <name type="scientific">Legionella quinlivanii</name>
    <dbReference type="NCBI Taxonomy" id="45073"/>
    <lineage>
        <taxon>Bacteria</taxon>
        <taxon>Pseudomonadati</taxon>
        <taxon>Pseudomonadota</taxon>
        <taxon>Gammaproteobacteria</taxon>
        <taxon>Legionellales</taxon>
        <taxon>Legionellaceae</taxon>
        <taxon>Legionella</taxon>
    </lineage>
</organism>
<evidence type="ECO:0000313" key="2">
    <source>
        <dbReference type="Proteomes" id="UP000054618"/>
    </source>
</evidence>
<dbReference type="STRING" id="45073.Lqui_2143"/>
<gene>
    <name evidence="1" type="ORF">Lqui_2143</name>
</gene>
<sequence length="327" mass="38180">MPNTINIERILDTIQESSNHLLLGNGFSISIEPRFNYKSLLDVAISKLPDAKKLSSTLCRLFQDLNTSDFEKTLKYLIIAKKINEVYDSLPIQKKLQSDIDNIRQSFIESFLFVHPRYLPSVNEKHIKFISKFDKIFTTNYDLLLYWIILQYYSKERKDGFGYLGLPGTPWLVNPIWINEEVQNTFYLHGGFHLYSQTFTYKETAEVHEDEYISLLSKINEKIEENIYPLIVLEGSSDEKLLVINSSPYLQNSFKALGKLKGNLFVFGSSLNMHSDKHLIDQLKISELDKIYIGYFNSRDDFEDVKYQLEKNGKKVFFYSSKDLFTT</sequence>
<dbReference type="Pfam" id="PF16263">
    <property type="entry name" value="DUF4917"/>
    <property type="match status" value="1"/>
</dbReference>
<proteinExistence type="predicted"/>
<evidence type="ECO:0008006" key="3">
    <source>
        <dbReference type="Google" id="ProtNLM"/>
    </source>
</evidence>